<protein>
    <recommendedName>
        <fullName evidence="3">beta-N-acetylhexosaminidase</fullName>
        <ecNumber evidence="3">3.2.1.52</ecNumber>
    </recommendedName>
</protein>
<dbReference type="InterPro" id="IPR017853">
    <property type="entry name" value="GH"/>
</dbReference>
<gene>
    <name evidence="6" type="primary">Hexdc_0</name>
    <name evidence="6" type="ORF">GTO95_0015783</name>
</gene>
<dbReference type="Proteomes" id="UP000736164">
    <property type="component" value="Unassembled WGS sequence"/>
</dbReference>
<reference evidence="6" key="1">
    <citation type="journal article" date="2021" name="Cell">
        <title>Tracing the genetic footprints of vertebrate landing in non-teleost ray-finned fishes.</title>
        <authorList>
            <person name="Bi X."/>
            <person name="Wang K."/>
            <person name="Yang L."/>
            <person name="Pan H."/>
            <person name="Jiang H."/>
            <person name="Wei Q."/>
            <person name="Fang M."/>
            <person name="Yu H."/>
            <person name="Zhu C."/>
            <person name="Cai Y."/>
            <person name="He Y."/>
            <person name="Gan X."/>
            <person name="Zeng H."/>
            <person name="Yu D."/>
            <person name="Zhu Y."/>
            <person name="Jiang H."/>
            <person name="Qiu Q."/>
            <person name="Yang H."/>
            <person name="Zhang Y.E."/>
            <person name="Wang W."/>
            <person name="Zhu M."/>
            <person name="He S."/>
            <person name="Zhang G."/>
        </authorList>
    </citation>
    <scope>NUCLEOTIDE SEQUENCE</scope>
    <source>
        <strain evidence="6">Allg_001</strain>
    </source>
</reference>
<feature type="non-terminal residue" evidence="6">
    <location>
        <position position="480"/>
    </location>
</feature>
<dbReference type="InterPro" id="IPR015883">
    <property type="entry name" value="Glyco_hydro_20_cat"/>
</dbReference>
<dbReference type="Pfam" id="PF00728">
    <property type="entry name" value="Glyco_hydro_20"/>
    <property type="match status" value="1"/>
</dbReference>
<evidence type="ECO:0000256" key="3">
    <source>
        <dbReference type="ARBA" id="ARBA00012663"/>
    </source>
</evidence>
<dbReference type="Gene3D" id="3.20.20.80">
    <property type="entry name" value="Glycosidases"/>
    <property type="match status" value="1"/>
</dbReference>
<proteinExistence type="inferred from homology"/>
<dbReference type="AlphaFoldDB" id="A0A8J7PAF8"/>
<dbReference type="EC" id="3.2.1.52" evidence="3"/>
<dbReference type="PANTHER" id="PTHR21040">
    <property type="entry name" value="BCDNA.GH04120"/>
    <property type="match status" value="1"/>
</dbReference>
<dbReference type="SUPFAM" id="SSF51445">
    <property type="entry name" value="(Trans)glycosidases"/>
    <property type="match status" value="1"/>
</dbReference>
<dbReference type="InterPro" id="IPR038901">
    <property type="entry name" value="HEXDC-like"/>
</dbReference>
<accession>A0A8J7PAF8</accession>
<feature type="non-terminal residue" evidence="6">
    <location>
        <position position="1"/>
    </location>
</feature>
<comment type="caution">
    <text evidence="6">The sequence shown here is derived from an EMBL/GenBank/DDBJ whole genome shotgun (WGS) entry which is preliminary data.</text>
</comment>
<comment type="similarity">
    <text evidence="2">Belongs to the glycosyl hydrolase 20 family.</text>
</comment>
<dbReference type="EMBL" id="JAAWVO010073723">
    <property type="protein sequence ID" value="MBN3325018.1"/>
    <property type="molecule type" value="Genomic_DNA"/>
</dbReference>
<name>A0A8J7PAF8_ATRSP</name>
<evidence type="ECO:0000256" key="4">
    <source>
        <dbReference type="ARBA" id="ARBA00022801"/>
    </source>
</evidence>
<dbReference type="CDD" id="cd06565">
    <property type="entry name" value="GH20_GcnA-like"/>
    <property type="match status" value="1"/>
</dbReference>
<evidence type="ECO:0000256" key="2">
    <source>
        <dbReference type="ARBA" id="ARBA00006285"/>
    </source>
</evidence>
<keyword evidence="4" id="KW-0378">Hydrolase</keyword>
<organism evidence="6 7">
    <name type="scientific">Atractosteus spatula</name>
    <name type="common">Alligator gar</name>
    <name type="synonym">Lepisosteus spatula</name>
    <dbReference type="NCBI Taxonomy" id="7917"/>
    <lineage>
        <taxon>Eukaryota</taxon>
        <taxon>Metazoa</taxon>
        <taxon>Chordata</taxon>
        <taxon>Craniata</taxon>
        <taxon>Vertebrata</taxon>
        <taxon>Euteleostomi</taxon>
        <taxon>Actinopterygii</taxon>
        <taxon>Neopterygii</taxon>
        <taxon>Holostei</taxon>
        <taxon>Semionotiformes</taxon>
        <taxon>Lepisosteidae</taxon>
        <taxon>Atractosteus</taxon>
    </lineage>
</organism>
<dbReference type="GO" id="GO:0004563">
    <property type="term" value="F:beta-N-acetylhexosaminidase activity"/>
    <property type="evidence" value="ECO:0007669"/>
    <property type="project" value="UniProtKB-EC"/>
</dbReference>
<evidence type="ECO:0000313" key="7">
    <source>
        <dbReference type="Proteomes" id="UP000736164"/>
    </source>
</evidence>
<keyword evidence="7" id="KW-1185">Reference proteome</keyword>
<evidence type="ECO:0000256" key="1">
    <source>
        <dbReference type="ARBA" id="ARBA00001231"/>
    </source>
</evidence>
<sequence>MTSTSIGKKLVHLDLKGAPPRISYLAQLFPLFSKLGADGLLVEYEDMFPYGGILEVLRAKHAYSPDEIKQIQHLAKSSGLEVIPLIQTFGHMEFVLKHRQFSDLREVSFYPSAINPHRQQSLELLQAITDQVMALHPEAQCLHIGADEVHLLGQGEESQQWLSLHGNNVDGLYLSHMKNVAEQVLSAHPNLTLIMWDDMLRGMSQDFLRESGIAGLVQPMIWDYNPALNVEKTVHLIEKYQQSGLSKLWVASSFKGSTEVNQCLTCIDNHVANHMQWLKVVSALPEGMVEIQGIAVTGWQRYDHFSVLCELLPVGLPSLAACLQTLHHGVFTDNAQETFRQCLGISSLETDTFVRQDFGSFPGSNVAQLVTQITAYLKPSVDRVLEGNRYAAGWFSPYHRKNNQMSCYYTQTQGWDPWFICFSSRLLLKWESMIEELRVVMGFLYYPDTVEEWLEEYANPVLDCLRSFLRDLQETVELLQ</sequence>
<evidence type="ECO:0000259" key="5">
    <source>
        <dbReference type="Pfam" id="PF00728"/>
    </source>
</evidence>
<comment type="catalytic activity">
    <reaction evidence="1">
        <text>Hydrolysis of terminal non-reducing N-acetyl-D-hexosamine residues in N-acetyl-beta-D-hexosaminides.</text>
        <dbReference type="EC" id="3.2.1.52"/>
    </reaction>
</comment>
<dbReference type="PANTHER" id="PTHR21040:SF6">
    <property type="entry name" value="HEXOSAMINIDASE D"/>
    <property type="match status" value="1"/>
</dbReference>
<evidence type="ECO:0000313" key="6">
    <source>
        <dbReference type="EMBL" id="MBN3325018.1"/>
    </source>
</evidence>
<feature type="domain" description="Glycoside hydrolase family 20 catalytic" evidence="5">
    <location>
        <begin position="60"/>
        <end position="204"/>
    </location>
</feature>
<dbReference type="GO" id="GO:0005975">
    <property type="term" value="P:carbohydrate metabolic process"/>
    <property type="evidence" value="ECO:0007669"/>
    <property type="project" value="InterPro"/>
</dbReference>